<dbReference type="InterPro" id="IPR015943">
    <property type="entry name" value="WD40/YVTN_repeat-like_dom_sf"/>
</dbReference>
<name>A0A5J4VQV7_9EUKA</name>
<dbReference type="InterPro" id="IPR001680">
    <property type="entry name" value="WD40_rpt"/>
</dbReference>
<dbReference type="PIRSF" id="PIRSF037309">
    <property type="entry name" value="PP2A_PR55"/>
    <property type="match status" value="1"/>
</dbReference>
<reference evidence="5 6" key="1">
    <citation type="submission" date="2019-03" db="EMBL/GenBank/DDBJ databases">
        <title>Single cell metagenomics reveals metabolic interactions within the superorganism composed of flagellate Streblomastix strix and complex community of Bacteroidetes bacteria on its surface.</title>
        <authorList>
            <person name="Treitli S.C."/>
            <person name="Kolisko M."/>
            <person name="Husnik F."/>
            <person name="Keeling P."/>
            <person name="Hampl V."/>
        </authorList>
    </citation>
    <scope>NUCLEOTIDE SEQUENCE [LARGE SCALE GENOMIC DNA]</scope>
    <source>
        <strain evidence="5">ST1C</strain>
    </source>
</reference>
<dbReference type="PRINTS" id="PR00600">
    <property type="entry name" value="PP2APR55"/>
</dbReference>
<comment type="caution">
    <text evidence="5">The sequence shown here is derived from an EMBL/GenBank/DDBJ whole genome shotgun (WGS) entry which is preliminary data.</text>
</comment>
<evidence type="ECO:0000256" key="3">
    <source>
        <dbReference type="ARBA" id="ARBA00022737"/>
    </source>
</evidence>
<evidence type="ECO:0000256" key="2">
    <source>
        <dbReference type="ARBA" id="ARBA00022574"/>
    </source>
</evidence>
<accession>A0A5J4VQV7</accession>
<dbReference type="InterPro" id="IPR036322">
    <property type="entry name" value="WD40_repeat_dom_sf"/>
</dbReference>
<dbReference type="PANTHER" id="PTHR11871">
    <property type="entry name" value="PROTEIN PHOSPHATASE PP2A REGULATORY SUBUNIT B"/>
    <property type="match status" value="1"/>
</dbReference>
<dbReference type="Proteomes" id="UP000324800">
    <property type="component" value="Unassembled WGS sequence"/>
</dbReference>
<dbReference type="GO" id="GO:0019888">
    <property type="term" value="F:protein phosphatase regulator activity"/>
    <property type="evidence" value="ECO:0007669"/>
    <property type="project" value="InterPro"/>
</dbReference>
<proteinExistence type="inferred from homology"/>
<dbReference type="SMART" id="SM00320">
    <property type="entry name" value="WD40"/>
    <property type="match status" value="4"/>
</dbReference>
<feature type="non-terminal residue" evidence="5">
    <location>
        <position position="341"/>
    </location>
</feature>
<evidence type="ECO:0000256" key="4">
    <source>
        <dbReference type="RuleBase" id="RU331113"/>
    </source>
</evidence>
<evidence type="ECO:0000256" key="1">
    <source>
        <dbReference type="ARBA" id="ARBA00008259"/>
    </source>
</evidence>
<keyword evidence="2 4" id="KW-0853">WD repeat</keyword>
<dbReference type="Pfam" id="PF00400">
    <property type="entry name" value="WD40"/>
    <property type="match status" value="1"/>
</dbReference>
<dbReference type="AlphaFoldDB" id="A0A5J4VQV7"/>
<dbReference type="Gene3D" id="2.130.10.10">
    <property type="entry name" value="YVTN repeat-like/Quinoprotein amine dehydrogenase"/>
    <property type="match status" value="1"/>
</dbReference>
<evidence type="ECO:0000313" key="6">
    <source>
        <dbReference type="Proteomes" id="UP000324800"/>
    </source>
</evidence>
<organism evidence="5 6">
    <name type="scientific">Streblomastix strix</name>
    <dbReference type="NCBI Taxonomy" id="222440"/>
    <lineage>
        <taxon>Eukaryota</taxon>
        <taxon>Metamonada</taxon>
        <taxon>Preaxostyla</taxon>
        <taxon>Oxymonadida</taxon>
        <taxon>Streblomastigidae</taxon>
        <taxon>Streblomastix</taxon>
    </lineage>
</organism>
<sequence>MATEIKKHNWKFCQVFGDRNMENVQKADIISALEFDKTGDYLAAGDNGGRLVLFNIVKNAKTQASRRKVEYNFITEFQSHEPDFDHLRSLEIEERINSIKFLPHQTSSHILLTTNDKVIKLWKVYNSPAMTATKTNKITDASGRILAGVNAASLHVPTITRGEDTLLSINKRQFAAGHTYNINSLSVCSDNEMFLTSDDLRVNLWNIEKSDTCYNIVDIKPDNMEDITQIITCAAMHPVQPSLFLYATSKGLVRLCDMRRSALADTSFTEFSDSGNTSFATSMLSPAAAEMVSFICDAQFSPDGKSILTRDFFTLRLWDIRMLQRPSHAMQLHEPFRNKLL</sequence>
<keyword evidence="3 4" id="KW-0677">Repeat</keyword>
<gene>
    <name evidence="5" type="ORF">EZS28_019735</name>
</gene>
<dbReference type="SUPFAM" id="SSF50978">
    <property type="entry name" value="WD40 repeat-like"/>
    <property type="match status" value="1"/>
</dbReference>
<dbReference type="GO" id="GO:0000159">
    <property type="term" value="C:protein phosphatase type 2A complex"/>
    <property type="evidence" value="ECO:0007669"/>
    <property type="project" value="UniProtKB-UniRule"/>
</dbReference>
<dbReference type="EMBL" id="SNRW01005605">
    <property type="protein sequence ID" value="KAA6384739.1"/>
    <property type="molecule type" value="Genomic_DNA"/>
</dbReference>
<dbReference type="InterPro" id="IPR000009">
    <property type="entry name" value="PP2A_PR55"/>
</dbReference>
<dbReference type="OrthoDB" id="6274823at2759"/>
<protein>
    <recommendedName>
        <fullName evidence="4">Serine/threonine-protein phosphatase 2A 55 kDa regulatory subunit B</fullName>
    </recommendedName>
</protein>
<comment type="similarity">
    <text evidence="1 4">Belongs to the phosphatase 2A regulatory subunit B family.</text>
</comment>
<evidence type="ECO:0000313" key="5">
    <source>
        <dbReference type="EMBL" id="KAA6384739.1"/>
    </source>
</evidence>